<evidence type="ECO:0000313" key="2">
    <source>
        <dbReference type="EMBL" id="KAG7053947.1"/>
    </source>
</evidence>
<sequence>MTHHPRSSPHHLRYLSLRLLMPSPFSWTTLPNTLSQAWDGSAALSRQPPRRWSGGFAVEETESEQGDKLRTSSRGAEQTASRSLSAEVLLCKPWLYSVPVLLSFSLGVRSISIVPTGYAYCVCWCCNCCCCALKK</sequence>
<reference evidence="2" key="1">
    <citation type="submission" date="2021-05" db="EMBL/GenBank/DDBJ databases">
        <title>Comparative genomics of three Colletotrichum scovillei strains and genetic complementation revealed genes involved fungal growth and virulence on chili pepper.</title>
        <authorList>
            <person name="Hsieh D.-K."/>
            <person name="Chuang S.-C."/>
            <person name="Chen C.-Y."/>
            <person name="Chao Y.-T."/>
            <person name="Lu M.-Y.J."/>
            <person name="Lee M.-H."/>
            <person name="Shih M.-C."/>
        </authorList>
    </citation>
    <scope>NUCLEOTIDE SEQUENCE</scope>
    <source>
        <strain evidence="2">Coll-153</strain>
    </source>
</reference>
<comment type="caution">
    <text evidence="2">The sequence shown here is derived from an EMBL/GenBank/DDBJ whole genome shotgun (WGS) entry which is preliminary data.</text>
</comment>
<protein>
    <submittedName>
        <fullName evidence="2">Uncharacterized protein</fullName>
    </submittedName>
</protein>
<dbReference type="AlphaFoldDB" id="A0A9P7UHW4"/>
<keyword evidence="3" id="KW-1185">Reference proteome</keyword>
<gene>
    <name evidence="2" type="ORF">JMJ77_001023</name>
</gene>
<name>A0A9P7UHW4_9PEZI</name>
<proteinExistence type="predicted"/>
<feature type="region of interest" description="Disordered" evidence="1">
    <location>
        <begin position="56"/>
        <end position="80"/>
    </location>
</feature>
<organism evidence="2 3">
    <name type="scientific">Colletotrichum scovillei</name>
    <dbReference type="NCBI Taxonomy" id="1209932"/>
    <lineage>
        <taxon>Eukaryota</taxon>
        <taxon>Fungi</taxon>
        <taxon>Dikarya</taxon>
        <taxon>Ascomycota</taxon>
        <taxon>Pezizomycotina</taxon>
        <taxon>Sordariomycetes</taxon>
        <taxon>Hypocreomycetidae</taxon>
        <taxon>Glomerellales</taxon>
        <taxon>Glomerellaceae</taxon>
        <taxon>Colletotrichum</taxon>
        <taxon>Colletotrichum acutatum species complex</taxon>
    </lineage>
</organism>
<accession>A0A9P7UHW4</accession>
<evidence type="ECO:0000256" key="1">
    <source>
        <dbReference type="SAM" id="MobiDB-lite"/>
    </source>
</evidence>
<evidence type="ECO:0000313" key="3">
    <source>
        <dbReference type="Proteomes" id="UP000699042"/>
    </source>
</evidence>
<dbReference type="Proteomes" id="UP000699042">
    <property type="component" value="Unassembled WGS sequence"/>
</dbReference>
<dbReference type="EMBL" id="JAESDN010000003">
    <property type="protein sequence ID" value="KAG7053947.1"/>
    <property type="molecule type" value="Genomic_DNA"/>
</dbReference>